<dbReference type="Gramene" id="KCW62289">
    <property type="protein sequence ID" value="KCW62289"/>
    <property type="gene ID" value="EUGRSUZ_H04945"/>
</dbReference>
<evidence type="ECO:0000313" key="1">
    <source>
        <dbReference type="EMBL" id="KCW62289.1"/>
    </source>
</evidence>
<sequence>MGSGTSVLPMVEGICLVFFFLNLSPFETHLRYIVSEYSLFLPVLRHARLRFFRLNDFWWKDLYEIFPPFRNKFRCLGFVSNLLHMRERWPS</sequence>
<reference evidence="1" key="1">
    <citation type="submission" date="2013-07" db="EMBL/GenBank/DDBJ databases">
        <title>The genome of Eucalyptus grandis.</title>
        <authorList>
            <person name="Schmutz J."/>
            <person name="Hayes R."/>
            <person name="Myburg A."/>
            <person name="Tuskan G."/>
            <person name="Grattapaglia D."/>
            <person name="Rokhsar D.S."/>
        </authorList>
    </citation>
    <scope>NUCLEOTIDE SEQUENCE</scope>
    <source>
        <tissue evidence="1">Leaf extractions</tissue>
    </source>
</reference>
<dbReference type="EMBL" id="KK198760">
    <property type="protein sequence ID" value="KCW62289.1"/>
    <property type="molecule type" value="Genomic_DNA"/>
</dbReference>
<proteinExistence type="predicted"/>
<protein>
    <submittedName>
        <fullName evidence="1">Uncharacterized protein</fullName>
    </submittedName>
</protein>
<organism evidence="1">
    <name type="scientific">Eucalyptus grandis</name>
    <name type="common">Flooded gum</name>
    <dbReference type="NCBI Taxonomy" id="71139"/>
    <lineage>
        <taxon>Eukaryota</taxon>
        <taxon>Viridiplantae</taxon>
        <taxon>Streptophyta</taxon>
        <taxon>Embryophyta</taxon>
        <taxon>Tracheophyta</taxon>
        <taxon>Spermatophyta</taxon>
        <taxon>Magnoliopsida</taxon>
        <taxon>eudicotyledons</taxon>
        <taxon>Gunneridae</taxon>
        <taxon>Pentapetalae</taxon>
        <taxon>rosids</taxon>
        <taxon>malvids</taxon>
        <taxon>Myrtales</taxon>
        <taxon>Myrtaceae</taxon>
        <taxon>Myrtoideae</taxon>
        <taxon>Eucalypteae</taxon>
        <taxon>Eucalyptus</taxon>
    </lineage>
</organism>
<dbReference type="InParanoid" id="A0A059B8B7"/>
<name>A0A059B8B7_EUCGR</name>
<gene>
    <name evidence="1" type="ORF">EUGRSUZ_H04945</name>
</gene>
<accession>A0A059B8B7</accession>
<dbReference type="AlphaFoldDB" id="A0A059B8B7"/>